<dbReference type="PANTHER" id="PTHR35004:SF8">
    <property type="entry name" value="TRANSPOSASE RV3428C-RELATED"/>
    <property type="match status" value="1"/>
</dbReference>
<evidence type="ECO:0000256" key="1">
    <source>
        <dbReference type="ARBA" id="ARBA00009277"/>
    </source>
</evidence>
<evidence type="ECO:0000313" key="4">
    <source>
        <dbReference type="EMBL" id="MSU81342.1"/>
    </source>
</evidence>
<reference evidence="4 5" key="1">
    <citation type="submission" date="2019-08" db="EMBL/GenBank/DDBJ databases">
        <title>In-depth cultivation of the pig gut microbiome towards novel bacterial diversity and tailored functional studies.</title>
        <authorList>
            <person name="Wylensek D."/>
            <person name="Hitch T.C.A."/>
            <person name="Clavel T."/>
        </authorList>
    </citation>
    <scope>NUCLEOTIDE SEQUENCE [LARGE SCALE GENOMIC DNA]</scope>
    <source>
        <strain evidence="4 5">BSM-383-APC-4H</strain>
    </source>
</reference>
<feature type="region of interest" description="Disordered" evidence="2">
    <location>
        <begin position="483"/>
        <end position="516"/>
    </location>
</feature>
<dbReference type="InterPro" id="IPR054353">
    <property type="entry name" value="IstA-like_C"/>
</dbReference>
<dbReference type="Gene3D" id="3.30.420.10">
    <property type="entry name" value="Ribonuclease H-like superfamily/Ribonuclease H"/>
    <property type="match status" value="1"/>
</dbReference>
<organism evidence="4 5">
    <name type="scientific">Anaerobutyricum soehngenii</name>
    <dbReference type="NCBI Taxonomy" id="105843"/>
    <lineage>
        <taxon>Bacteria</taxon>
        <taxon>Bacillati</taxon>
        <taxon>Bacillota</taxon>
        <taxon>Clostridia</taxon>
        <taxon>Lachnospirales</taxon>
        <taxon>Lachnospiraceae</taxon>
        <taxon>Anaerobutyricum</taxon>
    </lineage>
</organism>
<gene>
    <name evidence="4" type="ORF">FYJ25_02960</name>
</gene>
<dbReference type="Proteomes" id="UP000433359">
    <property type="component" value="Unassembled WGS sequence"/>
</dbReference>
<comment type="caution">
    <text evidence="4">The sequence shown here is derived from an EMBL/GenBank/DDBJ whole genome shotgun (WGS) entry which is preliminary data.</text>
</comment>
<name>A0A6N7Y0E5_9FIRM</name>
<dbReference type="RefSeq" id="WP_154580505.1">
    <property type="nucleotide sequence ID" value="NZ_VULP01000003.1"/>
</dbReference>
<comment type="similarity">
    <text evidence="1">Belongs to the transposase IS21/IS408/IS1162 family.</text>
</comment>
<dbReference type="PROSITE" id="PS50994">
    <property type="entry name" value="INTEGRASE"/>
    <property type="match status" value="1"/>
</dbReference>
<dbReference type="Pfam" id="PF22483">
    <property type="entry name" value="Mu-transpos_C_2"/>
    <property type="match status" value="1"/>
</dbReference>
<sequence>MTKYREILRLASLGINQTGIANSCGCARKTVRNVLNRAKELDITWPLKADTTDADLEKILFPDKYIPSVERRYPDYDYIDKEMMRNGVTLKLLWNEYCEECRQINQLPLMYSQFCFHYQKYREKNRATMHIPRKPGEQIEVDWAGKTAKVVDPFTGDVIPCYLFVGVLNYSMYAYVEAFFSMDMESWISAHVHMYQYFGGSTRMLIPDNLRTGVDHSDWYNPKINKTYHEMAEHYNTAVIPARVRTPKDKASVEGTVGVISTWITAAIRNEKFFSLAELNKEIHHRLEDFNHAPFQKREGSRYSVFLEDEKPFLTPLPSAPYELSQWKQATVQFNYHISVDKMQYSVPYEYIRQKVDVRLTRSVVEVFYHNQRICSHKRLYGRPGQYSTMEIHMPPDHQKYLKWNGERFISWAEKIGTSTCITVRSILSSYKVEQQGYKACMGLLKLADKYSVERLEAACKKALSYTPHPSYKSVKNILATGHDKLADSEPANEMPPEEPNPYGYTRGAEYYGGKE</sequence>
<dbReference type="PANTHER" id="PTHR35004">
    <property type="entry name" value="TRANSPOSASE RV3428C-RELATED"/>
    <property type="match status" value="1"/>
</dbReference>
<feature type="domain" description="Integrase catalytic" evidence="3">
    <location>
        <begin position="131"/>
        <end position="311"/>
    </location>
</feature>
<dbReference type="InterPro" id="IPR001584">
    <property type="entry name" value="Integrase_cat-core"/>
</dbReference>
<dbReference type="GO" id="GO:0003676">
    <property type="term" value="F:nucleic acid binding"/>
    <property type="evidence" value="ECO:0007669"/>
    <property type="project" value="InterPro"/>
</dbReference>
<dbReference type="InterPro" id="IPR036397">
    <property type="entry name" value="RNaseH_sf"/>
</dbReference>
<proteinExistence type="inferred from homology"/>
<accession>A0A6N7Y0E5</accession>
<dbReference type="SUPFAM" id="SSF53098">
    <property type="entry name" value="Ribonuclease H-like"/>
    <property type="match status" value="1"/>
</dbReference>
<dbReference type="GO" id="GO:0015074">
    <property type="term" value="P:DNA integration"/>
    <property type="evidence" value="ECO:0007669"/>
    <property type="project" value="InterPro"/>
</dbReference>
<evidence type="ECO:0000256" key="2">
    <source>
        <dbReference type="SAM" id="MobiDB-lite"/>
    </source>
</evidence>
<evidence type="ECO:0000313" key="5">
    <source>
        <dbReference type="Proteomes" id="UP000433359"/>
    </source>
</evidence>
<dbReference type="InterPro" id="IPR012337">
    <property type="entry name" value="RNaseH-like_sf"/>
</dbReference>
<protein>
    <submittedName>
        <fullName evidence="4">IS21 family transposase</fullName>
    </submittedName>
</protein>
<evidence type="ECO:0000259" key="3">
    <source>
        <dbReference type="PROSITE" id="PS50994"/>
    </source>
</evidence>
<dbReference type="EMBL" id="VULP01000003">
    <property type="protein sequence ID" value="MSU81342.1"/>
    <property type="molecule type" value="Genomic_DNA"/>
</dbReference>
<dbReference type="AlphaFoldDB" id="A0A6N7Y0E5"/>
<dbReference type="NCBIfam" id="NF033546">
    <property type="entry name" value="transpos_IS21"/>
    <property type="match status" value="1"/>
</dbReference>